<evidence type="ECO:0000256" key="1">
    <source>
        <dbReference type="ARBA" id="ARBA00008853"/>
    </source>
</evidence>
<dbReference type="AlphaFoldDB" id="A0A9Y2IAY8"/>
<comment type="similarity">
    <text evidence="1">Belongs to the SMP-30/CGR1 family.</text>
</comment>
<keyword evidence="3" id="KW-0479">Metal-binding</keyword>
<evidence type="ECO:0000313" key="6">
    <source>
        <dbReference type="Proteomes" id="UP001236014"/>
    </source>
</evidence>
<dbReference type="KEGG" id="acab:QRX50_29635"/>
<gene>
    <name evidence="5" type="ORF">QRX50_29635</name>
</gene>
<sequence length="286" mass="29998">MTGLNHFVALRGGYGLTEAARWYPEHGLVFSDMTRGGVYRFAPGSSEPETVIPHRKAIGGLVAHADGGFVISGRNISHKSGDSTVVLLEPREDEFFFNDLGADGRGRIFCGSMPRTDVRDAGRFYLIDLDGTVSVLTEDLRIANGVHADPSDTALYSVDSGRCLVWKFALADAAAGIAASRELFVDTSEYDAVPDGLAVAADGSVWVAMAGAGCVVGWSAAGVKIAEIASPHALTTTLAFGGAGLAELYILTGDNEDYPNPAGGTVFRTTAPTVGTPAPYAEVRPR</sequence>
<protein>
    <submittedName>
        <fullName evidence="5">SMP-30/gluconolactonase/LRE family protein</fullName>
    </submittedName>
</protein>
<dbReference type="EMBL" id="CP127294">
    <property type="protein sequence ID" value="WIX75651.1"/>
    <property type="molecule type" value="Genomic_DNA"/>
</dbReference>
<evidence type="ECO:0000313" key="5">
    <source>
        <dbReference type="EMBL" id="WIX75651.1"/>
    </source>
</evidence>
<dbReference type="PANTHER" id="PTHR10907">
    <property type="entry name" value="REGUCALCIN"/>
    <property type="match status" value="1"/>
</dbReference>
<comment type="cofactor">
    <cofactor evidence="3">
        <name>Zn(2+)</name>
        <dbReference type="ChEBI" id="CHEBI:29105"/>
    </cofactor>
    <text evidence="3">Binds 1 divalent metal cation per subunit.</text>
</comment>
<dbReference type="InterPro" id="IPR005511">
    <property type="entry name" value="SMP-30"/>
</dbReference>
<evidence type="ECO:0000256" key="2">
    <source>
        <dbReference type="PIRSR" id="PIRSR605511-1"/>
    </source>
</evidence>
<dbReference type="Pfam" id="PF08450">
    <property type="entry name" value="SGL"/>
    <property type="match status" value="1"/>
</dbReference>
<dbReference type="GO" id="GO:0019853">
    <property type="term" value="P:L-ascorbic acid biosynthetic process"/>
    <property type="evidence" value="ECO:0007669"/>
    <property type="project" value="TreeGrafter"/>
</dbReference>
<organism evidence="5 6">
    <name type="scientific">Amycolatopsis carbonis</name>
    <dbReference type="NCBI Taxonomy" id="715471"/>
    <lineage>
        <taxon>Bacteria</taxon>
        <taxon>Bacillati</taxon>
        <taxon>Actinomycetota</taxon>
        <taxon>Actinomycetes</taxon>
        <taxon>Pseudonocardiales</taxon>
        <taxon>Pseudonocardiaceae</taxon>
        <taxon>Amycolatopsis</taxon>
    </lineage>
</organism>
<name>A0A9Y2IAY8_9PSEU</name>
<reference evidence="5 6" key="1">
    <citation type="submission" date="2023-06" db="EMBL/GenBank/DDBJ databases">
        <authorList>
            <person name="Oyuntsetseg B."/>
            <person name="Kim S.B."/>
        </authorList>
    </citation>
    <scope>NUCLEOTIDE SEQUENCE [LARGE SCALE GENOMIC DNA]</scope>
    <source>
        <strain evidence="5 6">2-15</strain>
    </source>
</reference>
<accession>A0A9Y2IAY8</accession>
<proteinExistence type="inferred from homology"/>
<evidence type="ECO:0000259" key="4">
    <source>
        <dbReference type="Pfam" id="PF08450"/>
    </source>
</evidence>
<dbReference type="RefSeq" id="WP_285966416.1">
    <property type="nucleotide sequence ID" value="NZ_CP127294.1"/>
</dbReference>
<dbReference type="Proteomes" id="UP001236014">
    <property type="component" value="Chromosome"/>
</dbReference>
<feature type="active site" description="Proton donor/acceptor" evidence="2">
    <location>
        <position position="195"/>
    </location>
</feature>
<dbReference type="Gene3D" id="2.120.10.30">
    <property type="entry name" value="TolB, C-terminal domain"/>
    <property type="match status" value="1"/>
</dbReference>
<dbReference type="PRINTS" id="PR01790">
    <property type="entry name" value="SMP30FAMILY"/>
</dbReference>
<feature type="binding site" evidence="3">
    <location>
        <position position="18"/>
    </location>
    <ligand>
        <name>a divalent metal cation</name>
        <dbReference type="ChEBI" id="CHEBI:60240"/>
    </ligand>
</feature>
<dbReference type="InterPro" id="IPR013658">
    <property type="entry name" value="SGL"/>
</dbReference>
<feature type="binding site" evidence="3">
    <location>
        <position position="195"/>
    </location>
    <ligand>
        <name>a divalent metal cation</name>
        <dbReference type="ChEBI" id="CHEBI:60240"/>
    </ligand>
</feature>
<dbReference type="SUPFAM" id="SSF63829">
    <property type="entry name" value="Calcium-dependent phosphotriesterase"/>
    <property type="match status" value="1"/>
</dbReference>
<dbReference type="GO" id="GO:0005509">
    <property type="term" value="F:calcium ion binding"/>
    <property type="evidence" value="ECO:0007669"/>
    <property type="project" value="TreeGrafter"/>
</dbReference>
<keyword evidence="6" id="KW-1185">Reference proteome</keyword>
<keyword evidence="3" id="KW-0862">Zinc</keyword>
<dbReference type="GO" id="GO:0004341">
    <property type="term" value="F:gluconolactonase activity"/>
    <property type="evidence" value="ECO:0007669"/>
    <property type="project" value="TreeGrafter"/>
</dbReference>
<feature type="binding site" evidence="3">
    <location>
        <position position="144"/>
    </location>
    <ligand>
        <name>a divalent metal cation</name>
        <dbReference type="ChEBI" id="CHEBI:60240"/>
    </ligand>
</feature>
<dbReference type="PANTHER" id="PTHR10907:SF47">
    <property type="entry name" value="REGUCALCIN"/>
    <property type="match status" value="1"/>
</dbReference>
<dbReference type="InterPro" id="IPR011042">
    <property type="entry name" value="6-blade_b-propeller_TolB-like"/>
</dbReference>
<evidence type="ECO:0000256" key="3">
    <source>
        <dbReference type="PIRSR" id="PIRSR605511-2"/>
    </source>
</evidence>
<feature type="binding site" evidence="3">
    <location>
        <position position="98"/>
    </location>
    <ligand>
        <name>substrate</name>
    </ligand>
</feature>
<feature type="domain" description="SMP-30/Gluconolactonase/LRE-like region" evidence="4">
    <location>
        <begin position="16"/>
        <end position="252"/>
    </location>
</feature>